<dbReference type="OMA" id="ENWMELL"/>
<keyword evidence="1 4" id="KW-0732">Signal</keyword>
<sequence length="249" mass="27860">MRNLDQYLIVLVSVVLGVSAKYPSDLPRCKAGDTECLPKVITQVIRTVKNGRPDMNLGSIEPLHIDKVDISQGGNSPIQITLNFRDQDLYGISSAEVTKVVGFEKDPRTSKFEIEAKVPKLSLSGKYKVNGQVLVLPIQGRGRSNLTIENVVLRIKFKPKVIEKNGKNYIQTDKFKLTFDTTRLYLNLDNLFNGDKALGDNMNAFLNENWKVVLDELKPACIEAFAQIFASIINSIFSKLSYDDVFEAS</sequence>
<accession>A0A336M7R2</accession>
<protein>
    <submittedName>
        <fullName evidence="5">CSON013083 protein</fullName>
    </submittedName>
</protein>
<dbReference type="PANTHER" id="PTHR11008:SF40">
    <property type="entry name" value="PROTEIN TAKEOUT"/>
    <property type="match status" value="1"/>
</dbReference>
<dbReference type="InterPro" id="IPR038606">
    <property type="entry name" value="To_sf"/>
</dbReference>
<organism evidence="5">
    <name type="scientific">Culicoides sonorensis</name>
    <name type="common">Biting midge</name>
    <dbReference type="NCBI Taxonomy" id="179676"/>
    <lineage>
        <taxon>Eukaryota</taxon>
        <taxon>Metazoa</taxon>
        <taxon>Ecdysozoa</taxon>
        <taxon>Arthropoda</taxon>
        <taxon>Hexapoda</taxon>
        <taxon>Insecta</taxon>
        <taxon>Pterygota</taxon>
        <taxon>Neoptera</taxon>
        <taxon>Endopterygota</taxon>
        <taxon>Diptera</taxon>
        <taxon>Nematocera</taxon>
        <taxon>Chironomoidea</taxon>
        <taxon>Ceratopogonidae</taxon>
        <taxon>Ceratopogoninae</taxon>
        <taxon>Culicoides</taxon>
        <taxon>Monoculicoides</taxon>
    </lineage>
</organism>
<reference evidence="5" key="1">
    <citation type="submission" date="2018-07" db="EMBL/GenBank/DDBJ databases">
        <authorList>
            <person name="Quirk P.G."/>
            <person name="Krulwich T.A."/>
        </authorList>
    </citation>
    <scope>NUCLEOTIDE SEQUENCE</scope>
</reference>
<evidence type="ECO:0000256" key="1">
    <source>
        <dbReference type="ARBA" id="ARBA00022729"/>
    </source>
</evidence>
<keyword evidence="2" id="KW-0090">Biological rhythms</keyword>
<dbReference type="EMBL" id="UFQT01000646">
    <property type="protein sequence ID" value="SSX26070.1"/>
    <property type="molecule type" value="Genomic_DNA"/>
</dbReference>
<dbReference type="SMART" id="SM00700">
    <property type="entry name" value="JHBP"/>
    <property type="match status" value="1"/>
</dbReference>
<proteinExistence type="inferred from homology"/>
<dbReference type="Pfam" id="PF06585">
    <property type="entry name" value="JHBP"/>
    <property type="match status" value="1"/>
</dbReference>
<feature type="chain" id="PRO_5016324306" evidence="4">
    <location>
        <begin position="21"/>
        <end position="249"/>
    </location>
</feature>
<dbReference type="AlphaFoldDB" id="A0A336M7R2"/>
<dbReference type="PANTHER" id="PTHR11008">
    <property type="entry name" value="PROTEIN TAKEOUT-LIKE PROTEIN"/>
    <property type="match status" value="1"/>
</dbReference>
<evidence type="ECO:0000256" key="4">
    <source>
        <dbReference type="SAM" id="SignalP"/>
    </source>
</evidence>
<gene>
    <name evidence="5" type="primary">CSON013083</name>
</gene>
<dbReference type="GO" id="GO:0007623">
    <property type="term" value="P:circadian rhythm"/>
    <property type="evidence" value="ECO:0007669"/>
    <property type="project" value="UniProtKB-ARBA"/>
</dbReference>
<name>A0A336M7R2_CULSO</name>
<dbReference type="InterPro" id="IPR010562">
    <property type="entry name" value="Haemolymph_juvenile_hormone-bd"/>
</dbReference>
<dbReference type="VEuPathDB" id="VectorBase:CSON013083"/>
<dbReference type="GO" id="GO:0005615">
    <property type="term" value="C:extracellular space"/>
    <property type="evidence" value="ECO:0007669"/>
    <property type="project" value="TreeGrafter"/>
</dbReference>
<evidence type="ECO:0000256" key="2">
    <source>
        <dbReference type="ARBA" id="ARBA00023108"/>
    </source>
</evidence>
<feature type="signal peptide" evidence="4">
    <location>
        <begin position="1"/>
        <end position="20"/>
    </location>
</feature>
<dbReference type="Gene3D" id="3.15.10.30">
    <property type="entry name" value="Haemolymph juvenile hormone binding protein"/>
    <property type="match status" value="1"/>
</dbReference>
<evidence type="ECO:0000256" key="3">
    <source>
        <dbReference type="ARBA" id="ARBA00060902"/>
    </source>
</evidence>
<evidence type="ECO:0000313" key="5">
    <source>
        <dbReference type="EMBL" id="SSX26070.1"/>
    </source>
</evidence>
<comment type="similarity">
    <text evidence="3">Belongs to the TO family.</text>
</comment>
<dbReference type="FunFam" id="3.15.10.30:FF:000001">
    <property type="entry name" value="Takeout-like protein 1"/>
    <property type="match status" value="1"/>
</dbReference>